<evidence type="ECO:0000256" key="2">
    <source>
        <dbReference type="ARBA" id="ARBA00022729"/>
    </source>
</evidence>
<dbReference type="SUPFAM" id="SSF53822">
    <property type="entry name" value="Periplasmic binding protein-like I"/>
    <property type="match status" value="1"/>
</dbReference>
<feature type="domain" description="Leucine-binding protein" evidence="3">
    <location>
        <begin position="36"/>
        <end position="381"/>
    </location>
</feature>
<evidence type="ECO:0000313" key="4">
    <source>
        <dbReference type="EMBL" id="CUT16999.1"/>
    </source>
</evidence>
<evidence type="ECO:0000313" key="5">
    <source>
        <dbReference type="Proteomes" id="UP000198651"/>
    </source>
</evidence>
<dbReference type="InterPro" id="IPR028081">
    <property type="entry name" value="Leu-bd"/>
</dbReference>
<dbReference type="Pfam" id="PF13458">
    <property type="entry name" value="Peripla_BP_6"/>
    <property type="match status" value="1"/>
</dbReference>
<dbReference type="PROSITE" id="PS51257">
    <property type="entry name" value="PROKAR_LIPOPROTEIN"/>
    <property type="match status" value="1"/>
</dbReference>
<dbReference type="Proteomes" id="UP000198651">
    <property type="component" value="Chromosome I"/>
</dbReference>
<sequence length="391" mass="43138">MKRLVLLFFVATVGLLLAGCFWEKGNDDSGSGPLVVKIAQVSPLTGSIAHLGKDCENGVALAVHELNKQNRTLHGRRLKFELLSLNDMDDPRRATEAAQRVVDSGAVAIVGHLNSGATLPASPIYAHHKITEITVSSNIRYTKQGFKTAFRIMAADRQQGRAISLFAINKINLKRVVVIDDQTAYGRGLADIFIQVAKKNSVESPILTREYVDSYANDFGALLAKIRLLNPDAIFFGGTDSQSVPLLRQMRQSSIKIPMLTGDMSCMTSFMDQVSKVAAPFYCSTNGSDSSRMPGYKEFYKSFKEFFGSDPLLYSPYTYDAAMLIADAVRDLQTLDSAKIAIYLHDNKIGKRYRGVTGDISFDEEGNRRNVGVSIYTARDGKLYLKDVIFS</sequence>
<proteinExistence type="inferred from homology"/>
<dbReference type="STRING" id="1561003.Ark11_0140"/>
<dbReference type="CDD" id="cd06342">
    <property type="entry name" value="PBP1_ABC_LIVBP-like"/>
    <property type="match status" value="1"/>
</dbReference>
<comment type="similarity">
    <text evidence="1">Belongs to the leucine-binding protein family.</text>
</comment>
<dbReference type="RefSeq" id="WP_092342555.1">
    <property type="nucleotide sequence ID" value="NZ_FLSL01000087.1"/>
</dbReference>
<dbReference type="AlphaFoldDB" id="A0A0S4LZL1"/>
<dbReference type="Gene3D" id="3.40.50.2300">
    <property type="match status" value="2"/>
</dbReference>
<evidence type="ECO:0000259" key="3">
    <source>
        <dbReference type="Pfam" id="PF13458"/>
    </source>
</evidence>
<evidence type="ECO:0000256" key="1">
    <source>
        <dbReference type="ARBA" id="ARBA00010062"/>
    </source>
</evidence>
<gene>
    <name evidence="4" type="ORF">Ark11_0140</name>
</gene>
<dbReference type="EMBL" id="LN906597">
    <property type="protein sequence ID" value="CUT16999.1"/>
    <property type="molecule type" value="Genomic_DNA"/>
</dbReference>
<keyword evidence="5" id="KW-1185">Reference proteome</keyword>
<reference evidence="5" key="1">
    <citation type="submission" date="2015-11" db="EMBL/GenBank/DDBJ databases">
        <authorList>
            <person name="Seth-Smith H.M.B."/>
        </authorList>
    </citation>
    <scope>NUCLEOTIDE SEQUENCE [LARGE SCALE GENOMIC DNA]</scope>
    <source>
        <strain evidence="5">2013Ark11</strain>
    </source>
</reference>
<dbReference type="PANTHER" id="PTHR47151:SF2">
    <property type="entry name" value="AMINO ACID BINDING PROTEIN"/>
    <property type="match status" value="1"/>
</dbReference>
<dbReference type="OrthoDB" id="9783240at2"/>
<protein>
    <submittedName>
        <fullName evidence="4">Putative branched-chain amino acid ABC transporter substrate-binding protein</fullName>
    </submittedName>
</protein>
<dbReference type="InterPro" id="IPR028082">
    <property type="entry name" value="Peripla_BP_I"/>
</dbReference>
<dbReference type="PANTHER" id="PTHR47151">
    <property type="entry name" value="LEU/ILE/VAL-BINDING ABC TRANSPORTER SUBUNIT"/>
    <property type="match status" value="1"/>
</dbReference>
<keyword evidence="2" id="KW-0732">Signal</keyword>
<name>A0A0S4LZL1_9BURK</name>
<organism evidence="4 5">
    <name type="scientific">Candidatus Ichthyocystis hellenicum</name>
    <dbReference type="NCBI Taxonomy" id="1561003"/>
    <lineage>
        <taxon>Bacteria</taxon>
        <taxon>Pseudomonadati</taxon>
        <taxon>Pseudomonadota</taxon>
        <taxon>Betaproteobacteria</taxon>
        <taxon>Burkholderiales</taxon>
        <taxon>Candidatus Ichthyocystis</taxon>
    </lineage>
</organism>
<accession>A0A0S4LZL1</accession>